<dbReference type="OrthoDB" id="195113at2"/>
<dbReference type="GeneID" id="62500310"/>
<dbReference type="AlphaFoldDB" id="A0A150KJS9"/>
<gene>
    <name evidence="1" type="ORF">B4102_4129</name>
</gene>
<dbReference type="STRING" id="46224.B4102_4129"/>
<dbReference type="Proteomes" id="UP000075666">
    <property type="component" value="Unassembled WGS sequence"/>
</dbReference>
<evidence type="ECO:0000313" key="1">
    <source>
        <dbReference type="EMBL" id="KYC85297.1"/>
    </source>
</evidence>
<protein>
    <submittedName>
        <fullName evidence="1">Dihydrofolate reductase</fullName>
        <ecNumber evidence="1">1.5.1.3</ecNumber>
    </submittedName>
</protein>
<dbReference type="InterPro" id="IPR024072">
    <property type="entry name" value="DHFR-like_dom_sf"/>
</dbReference>
<keyword evidence="2" id="KW-1185">Reference proteome</keyword>
<dbReference type="EC" id="1.5.1.3" evidence="1"/>
<dbReference type="PANTHER" id="PTHR38011:SF11">
    <property type="entry name" value="2,5-DIAMINO-6-RIBOSYLAMINO-4(3H)-PYRIMIDINONE 5'-PHOSPHATE REDUCTASE"/>
    <property type="match status" value="1"/>
</dbReference>
<dbReference type="InterPro" id="IPR002734">
    <property type="entry name" value="RibDG_C"/>
</dbReference>
<dbReference type="PANTHER" id="PTHR38011">
    <property type="entry name" value="DIHYDROFOLATE REDUCTASE FAMILY PROTEIN (AFU_ORTHOLOGUE AFUA_8G06820)"/>
    <property type="match status" value="1"/>
</dbReference>
<dbReference type="Gene3D" id="3.40.430.10">
    <property type="entry name" value="Dihydrofolate Reductase, subunit A"/>
    <property type="match status" value="1"/>
</dbReference>
<comment type="caution">
    <text evidence="1">The sequence shown here is derived from an EMBL/GenBank/DDBJ whole genome shotgun (WGS) entry which is preliminary data.</text>
</comment>
<dbReference type="InterPro" id="IPR050765">
    <property type="entry name" value="Riboflavin_Biosynth_HTPR"/>
</dbReference>
<dbReference type="GO" id="GO:0009231">
    <property type="term" value="P:riboflavin biosynthetic process"/>
    <property type="evidence" value="ECO:0007669"/>
    <property type="project" value="InterPro"/>
</dbReference>
<dbReference type="SUPFAM" id="SSF53597">
    <property type="entry name" value="Dihydrofolate reductase-like"/>
    <property type="match status" value="1"/>
</dbReference>
<dbReference type="GO" id="GO:0004146">
    <property type="term" value="F:dihydrofolate reductase activity"/>
    <property type="evidence" value="ECO:0007669"/>
    <property type="project" value="UniProtKB-EC"/>
</dbReference>
<proteinExistence type="predicted"/>
<organism evidence="1 2">
    <name type="scientific">Heyndrickxia sporothermodurans</name>
    <dbReference type="NCBI Taxonomy" id="46224"/>
    <lineage>
        <taxon>Bacteria</taxon>
        <taxon>Bacillati</taxon>
        <taxon>Bacillota</taxon>
        <taxon>Bacilli</taxon>
        <taxon>Bacillales</taxon>
        <taxon>Bacillaceae</taxon>
        <taxon>Heyndrickxia</taxon>
    </lineage>
</organism>
<evidence type="ECO:0000313" key="2">
    <source>
        <dbReference type="Proteomes" id="UP000075666"/>
    </source>
</evidence>
<dbReference type="RefSeq" id="WP_066235838.1">
    <property type="nucleotide sequence ID" value="NZ_JARMRW010000111.1"/>
</dbReference>
<dbReference type="Pfam" id="PF01872">
    <property type="entry name" value="RibD_C"/>
    <property type="match status" value="1"/>
</dbReference>
<sequence length="186" mass="20779">MSELIYHVATTADGYIADPNYIADDSIFLYEGDHGPDFLSDIREYGIALMGGKSYELGLKDGMKPGEPWPLAKFANPDLKHYVFSSKLNIESNEEVGFVKENAIEFVNALKQTVNQKIWLCGGGQLAGSLLDHELIDTLILKVNPVMIGEGISLFGSSKKRIQLELMDLKKYNNGVILTKYRIIYK</sequence>
<dbReference type="GO" id="GO:0008703">
    <property type="term" value="F:5-amino-6-(5-phosphoribosylamino)uracil reductase activity"/>
    <property type="evidence" value="ECO:0007669"/>
    <property type="project" value="InterPro"/>
</dbReference>
<name>A0A150KJS9_9BACI</name>
<dbReference type="PATRIC" id="fig|46224.3.peg.1779"/>
<accession>A0A150KJS9</accession>
<keyword evidence="1" id="KW-0560">Oxidoreductase</keyword>
<dbReference type="EMBL" id="LQYN01000167">
    <property type="protein sequence ID" value="KYC85297.1"/>
    <property type="molecule type" value="Genomic_DNA"/>
</dbReference>
<reference evidence="1 2" key="1">
    <citation type="submission" date="2016-01" db="EMBL/GenBank/DDBJ databases">
        <title>Genome Sequences of Twelve Sporeforming Bacillus Species Isolated from Foods.</title>
        <authorList>
            <person name="Berendsen E.M."/>
            <person name="Wells-Bennik M.H."/>
            <person name="Krawcyk A.O."/>
            <person name="De Jong A."/>
            <person name="Holsappel S."/>
            <person name="Eijlander R.T."/>
            <person name="Kuipers O.P."/>
        </authorList>
    </citation>
    <scope>NUCLEOTIDE SEQUENCE [LARGE SCALE GENOMIC DNA]</scope>
    <source>
        <strain evidence="1 2">B4102</strain>
    </source>
</reference>